<reference evidence="2 3" key="1">
    <citation type="submission" date="2020-08" db="EMBL/GenBank/DDBJ databases">
        <title>Genome sequencing of Purple Non-Sulfur Bacteria from various extreme environments.</title>
        <authorList>
            <person name="Mayer M."/>
        </authorList>
    </citation>
    <scope>NUCLEOTIDE SEQUENCE [LARGE SCALE GENOMIC DNA]</scope>
    <source>
        <strain evidence="2 3">2761</strain>
    </source>
</reference>
<evidence type="ECO:0000256" key="1">
    <source>
        <dbReference type="SAM" id="MobiDB-lite"/>
    </source>
</evidence>
<dbReference type="RefSeq" id="WP_184415074.1">
    <property type="nucleotide sequence ID" value="NZ_JACIGE010000006.1"/>
</dbReference>
<dbReference type="Proteomes" id="UP000587070">
    <property type="component" value="Unassembled WGS sequence"/>
</dbReference>
<accession>A0A840G094</accession>
<proteinExistence type="predicted"/>
<sequence>MNQILPAKQIAPDQDCLLAAATLNHECLCPTLDLERLPQALASRLPLVPAGSAVEDPLPGLLATHAHLFSPASIYVAEADLQAMRAGVEAIERVIATPAFRQQALAQAPAIAQLPQAAAGVFLGYDFHLGDDGPRLIEINTNAGGALLNALVAALPRAACAHHGALLGLSASASAGTADHPLPDATAATPSVTDAVSPATTYRDPASAPTRFLAMFREEWRRARGARPLRRIAIVDAAPAGQFLAAEFECFRRLFESDGIAALIADPDELAFDGSVLSCRGEPVDLVYNRLTDFALNEPAQAALRAAYLADAVLLTPHPQAHALYADKRNLCLLSDDAWLAAAGVDAADRARLAAIVPHTAVVTPENADTFWNERRQYFFKPWGGYGGKAAYRGDKLTRRVFGEIAAGGYVAQQVAPPSLRRVRIDGEARELKLDLRLYVYAGEVQLVAARLYQGQTTNFRTHGGGFATVIEVLCAAAMAASAATGEADVVPA</sequence>
<evidence type="ECO:0000313" key="2">
    <source>
        <dbReference type="EMBL" id="MBB4247594.1"/>
    </source>
</evidence>
<organism evidence="2 3">
    <name type="scientific">Rhodocyclus tenuis</name>
    <name type="common">Rhodospirillum tenue</name>
    <dbReference type="NCBI Taxonomy" id="1066"/>
    <lineage>
        <taxon>Bacteria</taxon>
        <taxon>Pseudomonadati</taxon>
        <taxon>Pseudomonadota</taxon>
        <taxon>Betaproteobacteria</taxon>
        <taxon>Rhodocyclales</taxon>
        <taxon>Rhodocyclaceae</taxon>
        <taxon>Rhodocyclus</taxon>
    </lineage>
</organism>
<dbReference type="EMBL" id="JACIGE010000006">
    <property type="protein sequence ID" value="MBB4247594.1"/>
    <property type="molecule type" value="Genomic_DNA"/>
</dbReference>
<dbReference type="AlphaFoldDB" id="A0A840G094"/>
<feature type="region of interest" description="Disordered" evidence="1">
    <location>
        <begin position="180"/>
        <end position="203"/>
    </location>
</feature>
<dbReference type="SUPFAM" id="SSF56059">
    <property type="entry name" value="Glutathione synthetase ATP-binding domain-like"/>
    <property type="match status" value="1"/>
</dbReference>
<keyword evidence="3" id="KW-1185">Reference proteome</keyword>
<comment type="caution">
    <text evidence="2">The sequence shown here is derived from an EMBL/GenBank/DDBJ whole genome shotgun (WGS) entry which is preliminary data.</text>
</comment>
<evidence type="ECO:0000313" key="3">
    <source>
        <dbReference type="Proteomes" id="UP000587070"/>
    </source>
</evidence>
<name>A0A840G094_RHOTE</name>
<protein>
    <submittedName>
        <fullName evidence="2">Uncharacterized protein</fullName>
    </submittedName>
</protein>
<gene>
    <name evidence="2" type="ORF">GGD90_001968</name>
</gene>
<feature type="compositionally biased region" description="Polar residues" evidence="1">
    <location>
        <begin position="188"/>
        <end position="200"/>
    </location>
</feature>